<organism evidence="1 2">
    <name type="scientific">Desulfosporosinus metallidurans</name>
    <dbReference type="NCBI Taxonomy" id="1888891"/>
    <lineage>
        <taxon>Bacteria</taxon>
        <taxon>Bacillati</taxon>
        <taxon>Bacillota</taxon>
        <taxon>Clostridia</taxon>
        <taxon>Eubacteriales</taxon>
        <taxon>Desulfitobacteriaceae</taxon>
        <taxon>Desulfosporosinus</taxon>
    </lineage>
</organism>
<keyword evidence="2" id="KW-1185">Reference proteome</keyword>
<dbReference type="AlphaFoldDB" id="A0A1Q8QFR3"/>
<dbReference type="GO" id="GO:0004519">
    <property type="term" value="F:endonuclease activity"/>
    <property type="evidence" value="ECO:0007669"/>
    <property type="project" value="UniProtKB-KW"/>
</dbReference>
<evidence type="ECO:0000313" key="2">
    <source>
        <dbReference type="Proteomes" id="UP000186102"/>
    </source>
</evidence>
<dbReference type="CDD" id="cd22316">
    <property type="entry name" value="BspD6I-like"/>
    <property type="match status" value="1"/>
</dbReference>
<dbReference type="Pfam" id="PF09491">
    <property type="entry name" value="RE_AlwI"/>
    <property type="match status" value="1"/>
</dbReference>
<accession>A0A1Q8QFR3</accession>
<name>A0A1Q8QFR3_9FIRM</name>
<dbReference type="EMBL" id="MLBF01000085">
    <property type="protein sequence ID" value="OLN26179.1"/>
    <property type="molecule type" value="Genomic_DNA"/>
</dbReference>
<dbReference type="Proteomes" id="UP000186102">
    <property type="component" value="Unassembled WGS sequence"/>
</dbReference>
<dbReference type="OrthoDB" id="5314016at2"/>
<dbReference type="STRING" id="1888891.DSOL_5094"/>
<gene>
    <name evidence="1" type="ORF">DSOL_5094</name>
</gene>
<protein>
    <submittedName>
        <fullName evidence="1">Type IIs restriction endonuclease</fullName>
    </submittedName>
</protein>
<evidence type="ECO:0000313" key="1">
    <source>
        <dbReference type="EMBL" id="OLN26179.1"/>
    </source>
</evidence>
<proteinExistence type="predicted"/>
<comment type="caution">
    <text evidence="1">The sequence shown here is derived from an EMBL/GenBank/DDBJ whole genome shotgun (WGS) entry which is preliminary data.</text>
</comment>
<sequence>MTLWYIGNTSVRSAFRLRDGLVALSTSYLQGNMRGQDGDRAFRELLGQHGIVSLGTDETNSVGRKWRSALGKLGFLYPEIPHSATIRQEDVGAMDTITPNGWRLIRSETVPAMQECFLRALAAQYIEIQNADGQSTWFSPLRHTLAVLLEVERQTGVATVSFIEMALHVQTTSSADNIVTVAERIIALRNERNAAESKRRFDSAKYEEAGIAFGLKASTFRDYADANFRYLKATGLVQNRGRGIALVPEKRLFAELMARDTSAPATELERYTTLCNGAVLPTDTQDAALDVLHDLLAQLSQMGISFVLGDRPVDTPADIAIIRHEIEDIIFKQKEEIYASEQAGQWEEIATYIDLIASRRDRRRIDEDTEIVIPRSEAPAYLEWTLWRAFLAIDSLENKPYEARRFRIDQDFLPVGTAPGNGPDLIMEFRDFVIVIEVTLTENSRQEAAEGEPVRRHVADLMNQYAEANGKPVYGLFIANNIDSNTAETFRIGVWYSRSDEKIHLHIIPITITQFNTFFKALFTTNNVTPEAVINLMNDCEQYRAGCEAPEWKTMISQTVERTVSAMVVQ</sequence>
<keyword evidence="1" id="KW-0255">Endonuclease</keyword>
<keyword evidence="1" id="KW-0378">Hydrolase</keyword>
<reference evidence="1 2" key="1">
    <citation type="submission" date="2016-09" db="EMBL/GenBank/DDBJ databases">
        <title>Complete genome of Desulfosporosinus sp. OL.</title>
        <authorList>
            <person name="Mardanov A."/>
            <person name="Beletsky A."/>
            <person name="Panova A."/>
            <person name="Karnachuk O."/>
            <person name="Ravin N."/>
        </authorList>
    </citation>
    <scope>NUCLEOTIDE SEQUENCE [LARGE SCALE GENOMIC DNA]</scope>
    <source>
        <strain evidence="1 2">OL</strain>
    </source>
</reference>
<dbReference type="InterPro" id="IPR018573">
    <property type="entry name" value="Restrct_endonuc_II_AlwI"/>
</dbReference>
<keyword evidence="1" id="KW-0540">Nuclease</keyword>
<dbReference type="RefSeq" id="WP_075367333.1">
    <property type="nucleotide sequence ID" value="NZ_MLBF01000085.1"/>
</dbReference>
<dbReference type="Gene3D" id="3.40.91.50">
    <property type="match status" value="1"/>
</dbReference>